<dbReference type="InterPro" id="IPR001845">
    <property type="entry name" value="HTH_ArsR_DNA-bd_dom"/>
</dbReference>
<dbReference type="OrthoDB" id="9806976at2"/>
<reference evidence="3" key="1">
    <citation type="submission" date="2016-06" db="EMBL/GenBank/DDBJ databases">
        <authorList>
            <person name="Varghese N."/>
            <person name="Submissions Spin"/>
        </authorList>
    </citation>
    <scope>NUCLEOTIDE SEQUENCE [LARGE SCALE GENOMIC DNA]</scope>
    <source>
        <strain evidence="3">DSM 44815</strain>
    </source>
</reference>
<dbReference type="PANTHER" id="PTHR38600:SF2">
    <property type="entry name" value="SLL0088 PROTEIN"/>
    <property type="match status" value="1"/>
</dbReference>
<dbReference type="InterPro" id="IPR036390">
    <property type="entry name" value="WH_DNA-bd_sf"/>
</dbReference>
<dbReference type="PROSITE" id="PS50987">
    <property type="entry name" value="HTH_ARSR_2"/>
    <property type="match status" value="1"/>
</dbReference>
<dbReference type="AlphaFoldDB" id="A0A1A8ZH29"/>
<dbReference type="SUPFAM" id="SSF46785">
    <property type="entry name" value="Winged helix' DNA-binding domain"/>
    <property type="match status" value="1"/>
</dbReference>
<feature type="domain" description="HTH arsR-type" evidence="1">
    <location>
        <begin position="1"/>
        <end position="93"/>
    </location>
</feature>
<dbReference type="NCBIfam" id="NF033788">
    <property type="entry name" value="HTH_metalloreg"/>
    <property type="match status" value="1"/>
</dbReference>
<dbReference type="GO" id="GO:0003700">
    <property type="term" value="F:DNA-binding transcription factor activity"/>
    <property type="evidence" value="ECO:0007669"/>
    <property type="project" value="InterPro"/>
</dbReference>
<protein>
    <submittedName>
        <fullName evidence="2">Transcriptional regulator, ArsR family</fullName>
    </submittedName>
</protein>
<organism evidence="2 3">
    <name type="scientific">Micromonospora auratinigra</name>
    <dbReference type="NCBI Taxonomy" id="261654"/>
    <lineage>
        <taxon>Bacteria</taxon>
        <taxon>Bacillati</taxon>
        <taxon>Actinomycetota</taxon>
        <taxon>Actinomycetes</taxon>
        <taxon>Micromonosporales</taxon>
        <taxon>Micromonosporaceae</taxon>
        <taxon>Micromonospora</taxon>
    </lineage>
</organism>
<dbReference type="PRINTS" id="PR00778">
    <property type="entry name" value="HTHARSR"/>
</dbReference>
<dbReference type="InterPro" id="IPR011991">
    <property type="entry name" value="ArsR-like_HTH"/>
</dbReference>
<evidence type="ECO:0000259" key="1">
    <source>
        <dbReference type="PROSITE" id="PS50987"/>
    </source>
</evidence>
<evidence type="ECO:0000313" key="2">
    <source>
        <dbReference type="EMBL" id="SBT43139.1"/>
    </source>
</evidence>
<dbReference type="EMBL" id="LT594323">
    <property type="protein sequence ID" value="SBT43139.1"/>
    <property type="molecule type" value="Genomic_DNA"/>
</dbReference>
<dbReference type="RefSeq" id="WP_091661991.1">
    <property type="nucleotide sequence ID" value="NZ_LT594323.1"/>
</dbReference>
<dbReference type="InterPro" id="IPR036388">
    <property type="entry name" value="WH-like_DNA-bd_sf"/>
</dbReference>
<accession>A0A1A8ZH29</accession>
<sequence>MVHQHVLDRVFASLADPTRRGILIRLGDGPATIGELAEPTGMSLTGMKKHVRVLEDAGLVVTEKVGRTRQCRLGVAPLDEAMAWISFHQRLWGRRLDGLDAYLTLQPGSKGQDS</sequence>
<dbReference type="SMART" id="SM00418">
    <property type="entry name" value="HTH_ARSR"/>
    <property type="match status" value="1"/>
</dbReference>
<dbReference type="Proteomes" id="UP000199385">
    <property type="component" value="Chromosome I"/>
</dbReference>
<gene>
    <name evidence="2" type="ORF">GA0070611_2214</name>
</gene>
<dbReference type="PANTHER" id="PTHR38600">
    <property type="entry name" value="TRANSCRIPTIONAL REGULATORY PROTEIN"/>
    <property type="match status" value="1"/>
</dbReference>
<dbReference type="Gene3D" id="1.10.10.10">
    <property type="entry name" value="Winged helix-like DNA-binding domain superfamily/Winged helix DNA-binding domain"/>
    <property type="match status" value="1"/>
</dbReference>
<dbReference type="STRING" id="261654.GA0070611_2214"/>
<dbReference type="PATRIC" id="fig|261654.4.peg.2256"/>
<name>A0A1A8ZH29_9ACTN</name>
<dbReference type="CDD" id="cd00090">
    <property type="entry name" value="HTH_ARSR"/>
    <property type="match status" value="1"/>
</dbReference>
<evidence type="ECO:0000313" key="3">
    <source>
        <dbReference type="Proteomes" id="UP000199385"/>
    </source>
</evidence>
<dbReference type="Pfam" id="PF12840">
    <property type="entry name" value="HTH_20"/>
    <property type="match status" value="1"/>
</dbReference>
<proteinExistence type="predicted"/>
<keyword evidence="3" id="KW-1185">Reference proteome</keyword>